<dbReference type="InterPro" id="IPR054828">
    <property type="entry name" value="Vit_B12_bind_prot"/>
</dbReference>
<feature type="domain" description="Fe/B12 periplasmic-binding" evidence="4">
    <location>
        <begin position="58"/>
        <end position="311"/>
    </location>
</feature>
<dbReference type="InterPro" id="IPR050902">
    <property type="entry name" value="ABC_Transporter_SBP"/>
</dbReference>
<dbReference type="PANTHER" id="PTHR30535">
    <property type="entry name" value="VITAMIN B12-BINDING PROTEIN"/>
    <property type="match status" value="1"/>
</dbReference>
<sequence>MKPTLLRRAAATFAVAALAFGAAACADDKETPTGTPTSAAVAYPVTVGTVTLDAQPQKIVSLSPTTTEMLFAIDAGKQVVAVDDQSNHPTGAPKTDLSGYQPNAEAIAAKNPDLVVLSNDTNNIVSQLTTLKIPVYVAPAAATIDDTYKQLTELGTLTGHPTEAAAEVQRMKDQIAKIITSVPKRATPLTYYYELDPTFYSLTSKTFVGSLFAQLGLTNIADGADAKGTGYPQLTAEAIIKANPDLIFLADTKCCGQSPETVARRAGWADLTAVTKNQVVALDDDIASRWGPRVVDLLQTAADAVAKVPAN</sequence>
<dbReference type="PROSITE" id="PS51257">
    <property type="entry name" value="PROKAR_LIPOPROTEIN"/>
    <property type="match status" value="1"/>
</dbReference>
<name>A0ABN2M8V9_9ACTN</name>
<dbReference type="CDD" id="cd01143">
    <property type="entry name" value="YvrC"/>
    <property type="match status" value="1"/>
</dbReference>
<evidence type="ECO:0000313" key="5">
    <source>
        <dbReference type="EMBL" id="GAA1814964.1"/>
    </source>
</evidence>
<feature type="chain" id="PRO_5047198973" evidence="3">
    <location>
        <begin position="27"/>
        <end position="311"/>
    </location>
</feature>
<dbReference type="EMBL" id="BAAALT010000128">
    <property type="protein sequence ID" value="GAA1814964.1"/>
    <property type="molecule type" value="Genomic_DNA"/>
</dbReference>
<evidence type="ECO:0000256" key="2">
    <source>
        <dbReference type="ARBA" id="ARBA00022729"/>
    </source>
</evidence>
<evidence type="ECO:0000256" key="3">
    <source>
        <dbReference type="SAM" id="SignalP"/>
    </source>
</evidence>
<evidence type="ECO:0000259" key="4">
    <source>
        <dbReference type="PROSITE" id="PS50983"/>
    </source>
</evidence>
<comment type="caution">
    <text evidence="5">The sequence shown here is derived from an EMBL/GenBank/DDBJ whole genome shotgun (WGS) entry which is preliminary data.</text>
</comment>
<evidence type="ECO:0000256" key="1">
    <source>
        <dbReference type="ARBA" id="ARBA00008814"/>
    </source>
</evidence>
<accession>A0ABN2M8V9</accession>
<feature type="signal peptide" evidence="3">
    <location>
        <begin position="1"/>
        <end position="26"/>
    </location>
</feature>
<dbReference type="Pfam" id="PF01497">
    <property type="entry name" value="Peripla_BP_2"/>
    <property type="match status" value="1"/>
</dbReference>
<reference evidence="5 6" key="1">
    <citation type="journal article" date="2019" name="Int. J. Syst. Evol. Microbiol.">
        <title>The Global Catalogue of Microorganisms (GCM) 10K type strain sequencing project: providing services to taxonomists for standard genome sequencing and annotation.</title>
        <authorList>
            <consortium name="The Broad Institute Genomics Platform"/>
            <consortium name="The Broad Institute Genome Sequencing Center for Infectious Disease"/>
            <person name="Wu L."/>
            <person name="Ma J."/>
        </authorList>
    </citation>
    <scope>NUCLEOTIDE SEQUENCE [LARGE SCALE GENOMIC DNA]</scope>
    <source>
        <strain evidence="5 6">JCM 13250</strain>
    </source>
</reference>
<comment type="similarity">
    <text evidence="1">Belongs to the bacterial solute-binding protein 8 family.</text>
</comment>
<dbReference type="PROSITE" id="PS50983">
    <property type="entry name" value="FE_B12_PBP"/>
    <property type="match status" value="1"/>
</dbReference>
<dbReference type="Gene3D" id="3.40.50.1980">
    <property type="entry name" value="Nitrogenase molybdenum iron protein domain"/>
    <property type="match status" value="2"/>
</dbReference>
<evidence type="ECO:0000313" key="6">
    <source>
        <dbReference type="Proteomes" id="UP001500218"/>
    </source>
</evidence>
<dbReference type="Proteomes" id="UP001500218">
    <property type="component" value="Unassembled WGS sequence"/>
</dbReference>
<dbReference type="SUPFAM" id="SSF53807">
    <property type="entry name" value="Helical backbone' metal receptor"/>
    <property type="match status" value="1"/>
</dbReference>
<protein>
    <submittedName>
        <fullName evidence="5">ABC transporter substrate-binding protein</fullName>
    </submittedName>
</protein>
<dbReference type="NCBIfam" id="NF038402">
    <property type="entry name" value="TroA_like"/>
    <property type="match status" value="1"/>
</dbReference>
<proteinExistence type="inferred from homology"/>
<keyword evidence="2 3" id="KW-0732">Signal</keyword>
<dbReference type="PANTHER" id="PTHR30535:SF34">
    <property type="entry name" value="MOLYBDATE-BINDING PROTEIN MOLA"/>
    <property type="match status" value="1"/>
</dbReference>
<keyword evidence="6" id="KW-1185">Reference proteome</keyword>
<organism evidence="5 6">
    <name type="scientific">Luedemannella flava</name>
    <dbReference type="NCBI Taxonomy" id="349316"/>
    <lineage>
        <taxon>Bacteria</taxon>
        <taxon>Bacillati</taxon>
        <taxon>Actinomycetota</taxon>
        <taxon>Actinomycetes</taxon>
        <taxon>Micromonosporales</taxon>
        <taxon>Micromonosporaceae</taxon>
        <taxon>Luedemannella</taxon>
    </lineage>
</organism>
<dbReference type="InterPro" id="IPR002491">
    <property type="entry name" value="ABC_transptr_periplasmic_BD"/>
</dbReference>
<gene>
    <name evidence="5" type="ORF">GCM10009682_40090</name>
</gene>